<feature type="binding site" description="axial binding residue" evidence="6">
    <location>
        <position position="143"/>
    </location>
    <ligand>
        <name>chlorophyll b</name>
        <dbReference type="ChEBI" id="CHEBI:61721"/>
        <label>1</label>
    </ligand>
    <ligandPart>
        <name>Mg</name>
        <dbReference type="ChEBI" id="CHEBI:25107"/>
    </ligandPart>
</feature>
<dbReference type="GO" id="GO:0009765">
    <property type="term" value="P:photosynthesis, light harvesting"/>
    <property type="evidence" value="ECO:0007669"/>
    <property type="project" value="InterPro"/>
</dbReference>
<keyword evidence="2 7" id="KW-0150">Chloroplast</keyword>
<dbReference type="GO" id="GO:0009523">
    <property type="term" value="C:photosystem II"/>
    <property type="evidence" value="ECO:0007669"/>
    <property type="project" value="UniProtKB-KW"/>
</dbReference>
<feature type="binding site" evidence="6">
    <location>
        <position position="169"/>
    </location>
    <ligand>
        <name>chlorophyll a</name>
        <dbReference type="ChEBI" id="CHEBI:58416"/>
        <label>1</label>
    </ligand>
</feature>
<dbReference type="GO" id="GO:0009522">
    <property type="term" value="C:photosystem I"/>
    <property type="evidence" value="ECO:0007669"/>
    <property type="project" value="UniProtKB-KW"/>
</dbReference>
<keyword evidence="5 7" id="KW-0157">Chromophore</keyword>
<accession>A0A0D2MIU8</accession>
<feature type="binding site" evidence="6">
    <location>
        <position position="69"/>
    </location>
    <ligand>
        <name>chlorophyll a</name>
        <dbReference type="ChEBI" id="CHEBI:58416"/>
        <label>1</label>
    </ligand>
</feature>
<comment type="function">
    <text evidence="7">The light-harvesting complex (LHC) functions as a light receptor, it captures and delivers excitation energy to photosystems with which it is closely associated.</text>
</comment>
<dbReference type="AlphaFoldDB" id="A0A0D2MIU8"/>
<keyword evidence="3 7" id="KW-0602">Photosynthesis</keyword>
<dbReference type="InterPro" id="IPR001344">
    <property type="entry name" value="Chloro_AB-bd_pln"/>
</dbReference>
<keyword evidence="7" id="KW-0603">Photosystem I</keyword>
<dbReference type="GeneID" id="25730454"/>
<keyword evidence="4 7" id="KW-0934">Plastid</keyword>
<evidence type="ECO:0000256" key="4">
    <source>
        <dbReference type="ARBA" id="ARBA00022640"/>
    </source>
</evidence>
<dbReference type="Proteomes" id="UP000054498">
    <property type="component" value="Unassembled WGS sequence"/>
</dbReference>
<dbReference type="Gene3D" id="1.10.3460.10">
    <property type="entry name" value="Chlorophyll a/b binding protein domain"/>
    <property type="match status" value="1"/>
</dbReference>
<evidence type="ECO:0000256" key="7">
    <source>
        <dbReference type="RuleBase" id="RU363080"/>
    </source>
</evidence>
<comment type="similarity">
    <text evidence="7">Belongs to the light-harvesting chlorophyll a/b-binding (LHC) protein family.</text>
</comment>
<feature type="binding site" evidence="6">
    <location>
        <position position="175"/>
    </location>
    <ligand>
        <name>chlorophyll a</name>
        <dbReference type="ChEBI" id="CHEBI:58416"/>
        <label>1</label>
    </ligand>
</feature>
<feature type="binding site" evidence="6">
    <location>
        <position position="202"/>
    </location>
    <ligand>
        <name>chlorophyll a</name>
        <dbReference type="ChEBI" id="CHEBI:58416"/>
        <label>1</label>
    </ligand>
</feature>
<evidence type="ECO:0000256" key="6">
    <source>
        <dbReference type="PIRSR" id="PIRSR601344-1"/>
    </source>
</evidence>
<protein>
    <recommendedName>
        <fullName evidence="7">Chlorophyll a-b binding protein, chloroplastic</fullName>
    </recommendedName>
</protein>
<reference evidence="8 9" key="1">
    <citation type="journal article" date="2013" name="BMC Genomics">
        <title>Reconstruction of the lipid metabolism for the microalga Monoraphidium neglectum from its genome sequence reveals characteristics suitable for biofuel production.</title>
        <authorList>
            <person name="Bogen C."/>
            <person name="Al-Dilaimi A."/>
            <person name="Albersmeier A."/>
            <person name="Wichmann J."/>
            <person name="Grundmann M."/>
            <person name="Rupp O."/>
            <person name="Lauersen K.J."/>
            <person name="Blifernez-Klassen O."/>
            <person name="Kalinowski J."/>
            <person name="Goesmann A."/>
            <person name="Mussgnug J.H."/>
            <person name="Kruse O."/>
        </authorList>
    </citation>
    <scope>NUCLEOTIDE SEQUENCE [LARGE SCALE GENOMIC DNA]</scope>
    <source>
        <strain evidence="8 9">SAG 48.87</strain>
    </source>
</reference>
<dbReference type="PANTHER" id="PTHR21649">
    <property type="entry name" value="CHLOROPHYLL A/B BINDING PROTEIN"/>
    <property type="match status" value="1"/>
</dbReference>
<dbReference type="GO" id="GO:0009535">
    <property type="term" value="C:chloroplast thylakoid membrane"/>
    <property type="evidence" value="ECO:0007669"/>
    <property type="project" value="UniProtKB-SubCell"/>
</dbReference>
<evidence type="ECO:0000256" key="1">
    <source>
        <dbReference type="ARBA" id="ARBA00022494"/>
    </source>
</evidence>
<dbReference type="OrthoDB" id="423598at2759"/>
<keyword evidence="7" id="KW-0793">Thylakoid</keyword>
<name>A0A0D2MIU8_9CHLO</name>
<organism evidence="8 9">
    <name type="scientific">Monoraphidium neglectum</name>
    <dbReference type="NCBI Taxonomy" id="145388"/>
    <lineage>
        <taxon>Eukaryota</taxon>
        <taxon>Viridiplantae</taxon>
        <taxon>Chlorophyta</taxon>
        <taxon>core chlorophytes</taxon>
        <taxon>Chlorophyceae</taxon>
        <taxon>CS clade</taxon>
        <taxon>Sphaeropleales</taxon>
        <taxon>Selenastraceae</taxon>
        <taxon>Monoraphidium</taxon>
    </lineage>
</organism>
<dbReference type="EMBL" id="KK103801">
    <property type="protein sequence ID" value="KIY94930.1"/>
    <property type="molecule type" value="Genomic_DNA"/>
</dbReference>
<keyword evidence="1 6" id="KW-0148">Chlorophyll</keyword>
<dbReference type="Pfam" id="PF00504">
    <property type="entry name" value="Chloroa_b-bind"/>
    <property type="match status" value="1"/>
</dbReference>
<feature type="binding site" evidence="6">
    <location>
        <position position="173"/>
    </location>
    <ligand>
        <name>chlorophyll a</name>
        <dbReference type="ChEBI" id="CHEBI:58416"/>
        <label>1</label>
    </ligand>
</feature>
<proteinExistence type="inferred from homology"/>
<keyword evidence="9" id="KW-1185">Reference proteome</keyword>
<dbReference type="InterPro" id="IPR022796">
    <property type="entry name" value="Chloroa_b-bind"/>
</dbReference>
<dbReference type="KEGG" id="mng:MNEG_13032"/>
<dbReference type="STRING" id="145388.A0A0D2MIU8"/>
<evidence type="ECO:0000313" key="8">
    <source>
        <dbReference type="EMBL" id="KIY94930.1"/>
    </source>
</evidence>
<feature type="binding site" evidence="6">
    <location>
        <position position="66"/>
    </location>
    <ligand>
        <name>chlorophyll a</name>
        <dbReference type="ChEBI" id="CHEBI:58416"/>
        <label>1</label>
    </ligand>
</feature>
<feature type="binding site" evidence="6">
    <location>
        <position position="170"/>
    </location>
    <ligand>
        <name>chlorophyll a</name>
        <dbReference type="ChEBI" id="CHEBI:58416"/>
        <label>1</label>
    </ligand>
</feature>
<feature type="binding site" description="axial binding residue" evidence="6">
    <location>
        <position position="108"/>
    </location>
    <ligand>
        <name>chlorophyll b</name>
        <dbReference type="ChEBI" id="CHEBI:61721"/>
        <label>1</label>
    </ligand>
    <ligandPart>
        <name>Mg</name>
        <dbReference type="ChEBI" id="CHEBI:25107"/>
    </ligandPart>
</feature>
<sequence length="251" mass="27056">MHSARGSTLMISNVAPNTQARAVRVAAGRDLWLPGGDAPALPGDFGFDPLGLGANATSLRWFAEAERVHARWAMLGVAGILAQEIVRPEQFWYNQNEIVTPERAFGLVAIELWAMHFVELKRWQDFYNPGSVDTDPLFPQNKLPAHEVGYPGGIFAPFVPGNLDELKVKEIKNGRLAMLAFVGFTMAAQTTGKNPLAALSEHLADPLGTTMFSKAVVIPGQAVAPPCAIAPSVDFGGITIPTPCFLQALWP</sequence>
<feature type="binding site" description="axial binding residue" evidence="6">
    <location>
        <position position="71"/>
    </location>
    <ligand>
        <name>chlorophyll b</name>
        <dbReference type="ChEBI" id="CHEBI:61721"/>
        <label>1</label>
    </ligand>
    <ligandPart>
        <name>Mg</name>
        <dbReference type="ChEBI" id="CHEBI:25107"/>
    </ligandPart>
</feature>
<evidence type="ECO:0000256" key="3">
    <source>
        <dbReference type="ARBA" id="ARBA00022531"/>
    </source>
</evidence>
<evidence type="ECO:0000256" key="5">
    <source>
        <dbReference type="ARBA" id="ARBA00022991"/>
    </source>
</evidence>
<dbReference type="SUPFAM" id="SSF103511">
    <property type="entry name" value="Chlorophyll a-b binding protein"/>
    <property type="match status" value="1"/>
</dbReference>
<dbReference type="GO" id="GO:0016168">
    <property type="term" value="F:chlorophyll binding"/>
    <property type="evidence" value="ECO:0007669"/>
    <property type="project" value="UniProtKB-KW"/>
</dbReference>
<dbReference type="RefSeq" id="XP_013893950.1">
    <property type="nucleotide sequence ID" value="XM_014038496.1"/>
</dbReference>
<keyword evidence="7" id="KW-0604">Photosystem II</keyword>
<evidence type="ECO:0000313" key="9">
    <source>
        <dbReference type="Proteomes" id="UP000054498"/>
    </source>
</evidence>
<gene>
    <name evidence="8" type="ORF">MNEG_13032</name>
</gene>
<comment type="subcellular location">
    <subcellularLocation>
        <location evidence="7">Plastid</location>
        <location evidence="7">Chloroplast thylakoid membrane</location>
    </subcellularLocation>
</comment>
<evidence type="ECO:0000256" key="2">
    <source>
        <dbReference type="ARBA" id="ARBA00022528"/>
    </source>
</evidence>